<feature type="non-terminal residue" evidence="1">
    <location>
        <position position="51"/>
    </location>
</feature>
<gene>
    <name evidence="1" type="ORF">L9F63_025274</name>
</gene>
<reference evidence="1" key="2">
    <citation type="submission" date="2023-05" db="EMBL/GenBank/DDBJ databases">
        <authorList>
            <person name="Fouks B."/>
        </authorList>
    </citation>
    <scope>NUCLEOTIDE SEQUENCE</scope>
    <source>
        <strain evidence="1">Stay&amp;Tobe</strain>
        <tissue evidence="1">Testes</tissue>
    </source>
</reference>
<dbReference type="AlphaFoldDB" id="A0AAD7ZBZ8"/>
<accession>A0AAD7ZBZ8</accession>
<sequence length="51" mass="6313">DSQRFAHRKDNHLSNNHRTHKLRKYTSTKVRFYVKSQYDMFLKRACKTLTR</sequence>
<organism evidence="1 2">
    <name type="scientific">Diploptera punctata</name>
    <name type="common">Pacific beetle cockroach</name>
    <dbReference type="NCBI Taxonomy" id="6984"/>
    <lineage>
        <taxon>Eukaryota</taxon>
        <taxon>Metazoa</taxon>
        <taxon>Ecdysozoa</taxon>
        <taxon>Arthropoda</taxon>
        <taxon>Hexapoda</taxon>
        <taxon>Insecta</taxon>
        <taxon>Pterygota</taxon>
        <taxon>Neoptera</taxon>
        <taxon>Polyneoptera</taxon>
        <taxon>Dictyoptera</taxon>
        <taxon>Blattodea</taxon>
        <taxon>Blaberoidea</taxon>
        <taxon>Blaberidae</taxon>
        <taxon>Diplopterinae</taxon>
        <taxon>Diploptera</taxon>
    </lineage>
</organism>
<name>A0AAD7ZBZ8_DIPPU</name>
<proteinExistence type="predicted"/>
<dbReference type="EMBL" id="JASPKZ010009290">
    <property type="protein sequence ID" value="KAJ9577864.1"/>
    <property type="molecule type" value="Genomic_DNA"/>
</dbReference>
<evidence type="ECO:0000313" key="1">
    <source>
        <dbReference type="EMBL" id="KAJ9577864.1"/>
    </source>
</evidence>
<feature type="non-terminal residue" evidence="1">
    <location>
        <position position="1"/>
    </location>
</feature>
<keyword evidence="2" id="KW-1185">Reference proteome</keyword>
<comment type="caution">
    <text evidence="1">The sequence shown here is derived from an EMBL/GenBank/DDBJ whole genome shotgun (WGS) entry which is preliminary data.</text>
</comment>
<protein>
    <submittedName>
        <fullName evidence="1">Uncharacterized protein</fullName>
    </submittedName>
</protein>
<reference evidence="1" key="1">
    <citation type="journal article" date="2023" name="IScience">
        <title>Live-bearing cockroach genome reveals convergent evolutionary mechanisms linked to viviparity in insects and beyond.</title>
        <authorList>
            <person name="Fouks B."/>
            <person name="Harrison M.C."/>
            <person name="Mikhailova A.A."/>
            <person name="Marchal E."/>
            <person name="English S."/>
            <person name="Carruthers M."/>
            <person name="Jennings E.C."/>
            <person name="Chiamaka E.L."/>
            <person name="Frigard R.A."/>
            <person name="Pippel M."/>
            <person name="Attardo G.M."/>
            <person name="Benoit J.B."/>
            <person name="Bornberg-Bauer E."/>
            <person name="Tobe S.S."/>
        </authorList>
    </citation>
    <scope>NUCLEOTIDE SEQUENCE</scope>
    <source>
        <strain evidence="1">Stay&amp;Tobe</strain>
    </source>
</reference>
<evidence type="ECO:0000313" key="2">
    <source>
        <dbReference type="Proteomes" id="UP001233999"/>
    </source>
</evidence>
<dbReference type="Proteomes" id="UP001233999">
    <property type="component" value="Unassembled WGS sequence"/>
</dbReference>